<feature type="transmembrane region" description="Helical" evidence="7">
    <location>
        <begin position="96"/>
        <end position="119"/>
    </location>
</feature>
<keyword evidence="3" id="KW-1003">Cell membrane</keyword>
<gene>
    <name evidence="9" type="ORF">E1267_05520</name>
</gene>
<feature type="transmembrane region" description="Helical" evidence="7">
    <location>
        <begin position="247"/>
        <end position="269"/>
    </location>
</feature>
<comment type="subcellular location">
    <subcellularLocation>
        <location evidence="1 7">Cell membrane</location>
        <topology evidence="1 7">Multi-pass membrane protein</topology>
    </subcellularLocation>
</comment>
<dbReference type="OrthoDB" id="9778910at2"/>
<dbReference type="InterPro" id="IPR045621">
    <property type="entry name" value="BPD_transp_1_N"/>
</dbReference>
<dbReference type="PANTHER" id="PTHR43163">
    <property type="entry name" value="DIPEPTIDE TRANSPORT SYSTEM PERMEASE PROTEIN DPPB-RELATED"/>
    <property type="match status" value="1"/>
</dbReference>
<keyword evidence="4 7" id="KW-0812">Transmembrane</keyword>
<evidence type="ECO:0000256" key="6">
    <source>
        <dbReference type="ARBA" id="ARBA00023136"/>
    </source>
</evidence>
<dbReference type="InterPro" id="IPR035906">
    <property type="entry name" value="MetI-like_sf"/>
</dbReference>
<name>A0A4R4NLQ6_9ACTN</name>
<dbReference type="CDD" id="cd06261">
    <property type="entry name" value="TM_PBP2"/>
    <property type="match status" value="1"/>
</dbReference>
<dbReference type="Proteomes" id="UP000295157">
    <property type="component" value="Unassembled WGS sequence"/>
</dbReference>
<dbReference type="PANTHER" id="PTHR43163:SF6">
    <property type="entry name" value="DIPEPTIDE TRANSPORT SYSTEM PERMEASE PROTEIN DPPB-RELATED"/>
    <property type="match status" value="1"/>
</dbReference>
<dbReference type="PROSITE" id="PS50928">
    <property type="entry name" value="ABC_TM1"/>
    <property type="match status" value="1"/>
</dbReference>
<evidence type="ECO:0000256" key="5">
    <source>
        <dbReference type="ARBA" id="ARBA00022989"/>
    </source>
</evidence>
<comment type="caution">
    <text evidence="9">The sequence shown here is derived from an EMBL/GenBank/DDBJ whole genome shotgun (WGS) entry which is preliminary data.</text>
</comment>
<dbReference type="EMBL" id="SMJZ01000012">
    <property type="protein sequence ID" value="TDC10119.1"/>
    <property type="molecule type" value="Genomic_DNA"/>
</dbReference>
<feature type="transmembrane region" description="Helical" evidence="7">
    <location>
        <begin position="131"/>
        <end position="155"/>
    </location>
</feature>
<evidence type="ECO:0000256" key="4">
    <source>
        <dbReference type="ARBA" id="ARBA00022692"/>
    </source>
</evidence>
<protein>
    <submittedName>
        <fullName evidence="9">ABC transporter permease</fullName>
    </submittedName>
</protein>
<dbReference type="AlphaFoldDB" id="A0A4R4NLQ6"/>
<dbReference type="GO" id="GO:0005886">
    <property type="term" value="C:plasma membrane"/>
    <property type="evidence" value="ECO:0007669"/>
    <property type="project" value="UniProtKB-SubCell"/>
</dbReference>
<organism evidence="9 10">
    <name type="scientific">Nonomuraea longispora</name>
    <dbReference type="NCBI Taxonomy" id="1848320"/>
    <lineage>
        <taxon>Bacteria</taxon>
        <taxon>Bacillati</taxon>
        <taxon>Actinomycetota</taxon>
        <taxon>Actinomycetes</taxon>
        <taxon>Streptosporangiales</taxon>
        <taxon>Streptosporangiaceae</taxon>
        <taxon>Nonomuraea</taxon>
    </lineage>
</organism>
<evidence type="ECO:0000313" key="9">
    <source>
        <dbReference type="EMBL" id="TDC10119.1"/>
    </source>
</evidence>
<dbReference type="InterPro" id="IPR000515">
    <property type="entry name" value="MetI-like"/>
</dbReference>
<proteinExistence type="inferred from homology"/>
<sequence length="311" mass="32887">MVVRRLGGGLLVLWLVSILTFLLVQLIPGDVAEVIAGENATVAEVARIRAELGLDKPVLEQYVSWFSGVLQGDLGNSLFSNRPVSSTIIEAAPPTVIITLMAMAVAVVIGVTAGIIAGLTQGSWIDRAVSALATLGIAMPSFWLAMVLVSLFALANPWLPATGYVDIREGFGVWLSHVILPATSLGLATSAELARHTRGCVADVLTRPYVRTARARGASGPWLVRRHILRNAAIPVVTVLGLQTGRLLGGVIVVEAVFGISGLGSLAINSVLQRNYPMIQGYVLFSAVVVVAINLIVDLAYGWINPKVRTA</sequence>
<evidence type="ECO:0000313" key="10">
    <source>
        <dbReference type="Proteomes" id="UP000295157"/>
    </source>
</evidence>
<dbReference type="Pfam" id="PF00528">
    <property type="entry name" value="BPD_transp_1"/>
    <property type="match status" value="1"/>
</dbReference>
<accession>A0A4R4NLQ6</accession>
<dbReference type="Gene3D" id="1.10.3720.10">
    <property type="entry name" value="MetI-like"/>
    <property type="match status" value="1"/>
</dbReference>
<evidence type="ECO:0000256" key="3">
    <source>
        <dbReference type="ARBA" id="ARBA00022475"/>
    </source>
</evidence>
<evidence type="ECO:0000256" key="1">
    <source>
        <dbReference type="ARBA" id="ARBA00004651"/>
    </source>
</evidence>
<feature type="domain" description="ABC transmembrane type-1" evidence="8">
    <location>
        <begin position="92"/>
        <end position="301"/>
    </location>
</feature>
<reference evidence="9 10" key="1">
    <citation type="submission" date="2019-02" db="EMBL/GenBank/DDBJ databases">
        <title>Draft genome sequences of novel Actinobacteria.</title>
        <authorList>
            <person name="Sahin N."/>
            <person name="Ay H."/>
            <person name="Saygin H."/>
        </authorList>
    </citation>
    <scope>NUCLEOTIDE SEQUENCE [LARGE SCALE GENOMIC DNA]</scope>
    <source>
        <strain evidence="9 10">KC201</strain>
    </source>
</reference>
<keyword evidence="10" id="KW-1185">Reference proteome</keyword>
<dbReference type="SUPFAM" id="SSF161098">
    <property type="entry name" value="MetI-like"/>
    <property type="match status" value="1"/>
</dbReference>
<keyword evidence="2 7" id="KW-0813">Transport</keyword>
<keyword evidence="5 7" id="KW-1133">Transmembrane helix</keyword>
<comment type="similarity">
    <text evidence="7">Belongs to the binding-protein-dependent transport system permease family.</text>
</comment>
<evidence type="ECO:0000256" key="2">
    <source>
        <dbReference type="ARBA" id="ARBA00022448"/>
    </source>
</evidence>
<feature type="transmembrane region" description="Helical" evidence="7">
    <location>
        <begin position="281"/>
        <end position="304"/>
    </location>
</feature>
<evidence type="ECO:0000259" key="8">
    <source>
        <dbReference type="PROSITE" id="PS50928"/>
    </source>
</evidence>
<feature type="transmembrane region" description="Helical" evidence="7">
    <location>
        <begin position="7"/>
        <end position="27"/>
    </location>
</feature>
<evidence type="ECO:0000256" key="7">
    <source>
        <dbReference type="RuleBase" id="RU363032"/>
    </source>
</evidence>
<dbReference type="GO" id="GO:0055085">
    <property type="term" value="P:transmembrane transport"/>
    <property type="evidence" value="ECO:0007669"/>
    <property type="project" value="InterPro"/>
</dbReference>
<keyword evidence="6 7" id="KW-0472">Membrane</keyword>
<dbReference type="Pfam" id="PF19300">
    <property type="entry name" value="BPD_transp_1_N"/>
    <property type="match status" value="1"/>
</dbReference>